<comment type="caution">
    <text evidence="1">The sequence shown here is derived from an EMBL/GenBank/DDBJ whole genome shotgun (WGS) entry which is preliminary data.</text>
</comment>
<dbReference type="AlphaFoldDB" id="A0A3M7Q6F7"/>
<gene>
    <name evidence="1" type="ORF">BpHYR1_046622</name>
</gene>
<dbReference type="Proteomes" id="UP000276133">
    <property type="component" value="Unassembled WGS sequence"/>
</dbReference>
<keyword evidence="2" id="KW-1185">Reference proteome</keyword>
<organism evidence="1 2">
    <name type="scientific">Brachionus plicatilis</name>
    <name type="common">Marine rotifer</name>
    <name type="synonym">Brachionus muelleri</name>
    <dbReference type="NCBI Taxonomy" id="10195"/>
    <lineage>
        <taxon>Eukaryota</taxon>
        <taxon>Metazoa</taxon>
        <taxon>Spiralia</taxon>
        <taxon>Gnathifera</taxon>
        <taxon>Rotifera</taxon>
        <taxon>Eurotatoria</taxon>
        <taxon>Monogononta</taxon>
        <taxon>Pseudotrocha</taxon>
        <taxon>Ploima</taxon>
        <taxon>Brachionidae</taxon>
        <taxon>Brachionus</taxon>
    </lineage>
</organism>
<name>A0A3M7Q6F7_BRAPC</name>
<protein>
    <submittedName>
        <fullName evidence="1">Uncharacterized protein</fullName>
    </submittedName>
</protein>
<dbReference type="OrthoDB" id="10156334at2759"/>
<sequence length="101" mass="11702">MATKLPFIARFFSINRNLNTNILQTTKQEGSKSYLQSPIYAQRNDEEKKVLRDYYNRLEEATKTAGVDQPSDVIDIFPEDQKKIIHKFLKETGVKSSDISF</sequence>
<evidence type="ECO:0000313" key="2">
    <source>
        <dbReference type="Proteomes" id="UP000276133"/>
    </source>
</evidence>
<evidence type="ECO:0000313" key="1">
    <source>
        <dbReference type="EMBL" id="RNA07006.1"/>
    </source>
</evidence>
<reference evidence="1 2" key="1">
    <citation type="journal article" date="2018" name="Sci. Rep.">
        <title>Genomic signatures of local adaptation to the degree of environmental predictability in rotifers.</title>
        <authorList>
            <person name="Franch-Gras L."/>
            <person name="Hahn C."/>
            <person name="Garcia-Roger E.M."/>
            <person name="Carmona M.J."/>
            <person name="Serra M."/>
            <person name="Gomez A."/>
        </authorList>
    </citation>
    <scope>NUCLEOTIDE SEQUENCE [LARGE SCALE GENOMIC DNA]</scope>
    <source>
        <strain evidence="1">HYR1</strain>
    </source>
</reference>
<dbReference type="EMBL" id="REGN01007196">
    <property type="protein sequence ID" value="RNA07006.1"/>
    <property type="molecule type" value="Genomic_DNA"/>
</dbReference>
<accession>A0A3M7Q6F7</accession>
<proteinExistence type="predicted"/>